<dbReference type="AlphaFoldDB" id="A0A1F5H4M8"/>
<keyword evidence="1" id="KW-0472">Membrane</keyword>
<gene>
    <name evidence="2" type="ORF">A3B54_02805</name>
</gene>
<protein>
    <submittedName>
        <fullName evidence="2">Uncharacterized protein</fullName>
    </submittedName>
</protein>
<keyword evidence="1" id="KW-0812">Transmembrane</keyword>
<sequence>MSVLTSRIYSGVLHLSIIVFTSALVWFAFVYYPKVVSQYKTGNFPKKMVVQPVAARSNKFPIETVAYRLVWEQNSDAYYAFIEGKNLDEYVVNRNNAQLALKTALSKETLCQVNIVYVSTGRLKVPPSLQDNSNCK</sequence>
<proteinExistence type="predicted"/>
<name>A0A1F5H4M8_9BACT</name>
<reference evidence="2 3" key="1">
    <citation type="journal article" date="2016" name="Nat. Commun.">
        <title>Thousands of microbial genomes shed light on interconnected biogeochemical processes in an aquifer system.</title>
        <authorList>
            <person name="Anantharaman K."/>
            <person name="Brown C.T."/>
            <person name="Hug L.A."/>
            <person name="Sharon I."/>
            <person name="Castelle C.J."/>
            <person name="Probst A.J."/>
            <person name="Thomas B.C."/>
            <person name="Singh A."/>
            <person name="Wilkins M.J."/>
            <person name="Karaoz U."/>
            <person name="Brodie E.L."/>
            <person name="Williams K.H."/>
            <person name="Hubbard S.S."/>
            <person name="Banfield J.F."/>
        </authorList>
    </citation>
    <scope>NUCLEOTIDE SEQUENCE [LARGE SCALE GENOMIC DNA]</scope>
</reference>
<evidence type="ECO:0000313" key="2">
    <source>
        <dbReference type="EMBL" id="OGD99120.1"/>
    </source>
</evidence>
<dbReference type="Proteomes" id="UP000177039">
    <property type="component" value="Unassembled WGS sequence"/>
</dbReference>
<dbReference type="EMBL" id="MFBT01000023">
    <property type="protein sequence ID" value="OGD99120.1"/>
    <property type="molecule type" value="Genomic_DNA"/>
</dbReference>
<evidence type="ECO:0000256" key="1">
    <source>
        <dbReference type="SAM" id="Phobius"/>
    </source>
</evidence>
<keyword evidence="1" id="KW-1133">Transmembrane helix</keyword>
<comment type="caution">
    <text evidence="2">The sequence shown here is derived from an EMBL/GenBank/DDBJ whole genome shotgun (WGS) entry which is preliminary data.</text>
</comment>
<accession>A0A1F5H4M8</accession>
<evidence type="ECO:0000313" key="3">
    <source>
        <dbReference type="Proteomes" id="UP000177039"/>
    </source>
</evidence>
<feature type="transmembrane region" description="Helical" evidence="1">
    <location>
        <begin position="12"/>
        <end position="32"/>
    </location>
</feature>
<organism evidence="2 3">
    <name type="scientific">Candidatus Curtissbacteria bacterium RIFCSPLOWO2_01_FULL_42_50</name>
    <dbReference type="NCBI Taxonomy" id="1797730"/>
    <lineage>
        <taxon>Bacteria</taxon>
        <taxon>Candidatus Curtissiibacteriota</taxon>
    </lineage>
</organism>